<reference evidence="3" key="1">
    <citation type="submission" date="2020-05" db="EMBL/GenBank/DDBJ databases">
        <authorList>
            <person name="Chiriac C."/>
            <person name="Salcher M."/>
            <person name="Ghai R."/>
            <person name="Kavagutti S V."/>
        </authorList>
    </citation>
    <scope>NUCLEOTIDE SEQUENCE</scope>
</reference>
<dbReference type="InterPro" id="IPR039420">
    <property type="entry name" value="WalR-like"/>
</dbReference>
<dbReference type="Gene3D" id="1.10.10.10">
    <property type="entry name" value="Winged helix-like DNA-binding domain superfamily/Winged helix DNA-binding domain"/>
    <property type="match status" value="1"/>
</dbReference>
<dbReference type="SMART" id="SM00421">
    <property type="entry name" value="HTH_LUXR"/>
    <property type="match status" value="1"/>
</dbReference>
<dbReference type="InterPro" id="IPR000792">
    <property type="entry name" value="Tscrpt_reg_LuxR_C"/>
</dbReference>
<protein>
    <submittedName>
        <fullName evidence="3">Unannotated protein</fullName>
    </submittedName>
</protein>
<evidence type="ECO:0000313" key="3">
    <source>
        <dbReference type="EMBL" id="CAB4940865.1"/>
    </source>
</evidence>
<dbReference type="Pfam" id="PF00196">
    <property type="entry name" value="GerE"/>
    <property type="match status" value="1"/>
</dbReference>
<evidence type="ECO:0000259" key="2">
    <source>
        <dbReference type="PROSITE" id="PS50110"/>
    </source>
</evidence>
<dbReference type="EMBL" id="CAFBNG010000105">
    <property type="protein sequence ID" value="CAB4940865.1"/>
    <property type="molecule type" value="Genomic_DNA"/>
</dbReference>
<dbReference type="PANTHER" id="PTHR43214:SF44">
    <property type="entry name" value="TWO-COMPONENT RESPONSE REGULATOR"/>
    <property type="match status" value="1"/>
</dbReference>
<dbReference type="AlphaFoldDB" id="A0A6J7JC14"/>
<organism evidence="3">
    <name type="scientific">freshwater metagenome</name>
    <dbReference type="NCBI Taxonomy" id="449393"/>
    <lineage>
        <taxon>unclassified sequences</taxon>
        <taxon>metagenomes</taxon>
        <taxon>ecological metagenomes</taxon>
    </lineage>
</organism>
<dbReference type="Gene3D" id="3.40.50.2300">
    <property type="match status" value="1"/>
</dbReference>
<dbReference type="GO" id="GO:0006355">
    <property type="term" value="P:regulation of DNA-templated transcription"/>
    <property type="evidence" value="ECO:0007669"/>
    <property type="project" value="InterPro"/>
</dbReference>
<name>A0A6J7JC14_9ZZZZ</name>
<dbReference type="PROSITE" id="PS50110">
    <property type="entry name" value="RESPONSE_REGULATORY"/>
    <property type="match status" value="1"/>
</dbReference>
<accession>A0A6J7JC14</accession>
<keyword evidence="1" id="KW-0238">DNA-binding</keyword>
<dbReference type="InterPro" id="IPR011006">
    <property type="entry name" value="CheY-like_superfamily"/>
</dbReference>
<dbReference type="GO" id="GO:0003677">
    <property type="term" value="F:DNA binding"/>
    <property type="evidence" value="ECO:0007669"/>
    <property type="project" value="UniProtKB-KW"/>
</dbReference>
<dbReference type="PANTHER" id="PTHR43214">
    <property type="entry name" value="TWO-COMPONENT RESPONSE REGULATOR"/>
    <property type="match status" value="1"/>
</dbReference>
<dbReference type="SUPFAM" id="SSF46894">
    <property type="entry name" value="C-terminal effector domain of the bipartite response regulators"/>
    <property type="match status" value="1"/>
</dbReference>
<dbReference type="InterPro" id="IPR001789">
    <property type="entry name" value="Sig_transdc_resp-reg_receiver"/>
</dbReference>
<evidence type="ECO:0000256" key="1">
    <source>
        <dbReference type="ARBA" id="ARBA00023125"/>
    </source>
</evidence>
<feature type="domain" description="Response regulatory" evidence="2">
    <location>
        <begin position="4"/>
        <end position="122"/>
    </location>
</feature>
<proteinExistence type="predicted"/>
<gene>
    <name evidence="3" type="ORF">UFOPK3774_00640</name>
</gene>
<sequence length="222" mass="24778">MNERVILFDKNPFESAILSAALQLHGVSVVGQVRNTEIARRLIQTLNPDALIADIDAAPVECLELIIAVRKLKPDLGILVTTVSPDLRILGLQDSRLPSGSKIVLKRNLTDLNLICSSITDAVSSALECAPSHWVKVNTPREDEVMREKISALTDIQIETLRMLCDGLSNKEIAKRRFVSEKAIEQIVSRIAEELGYTYDTHQNLRVLLVAEYFHWLGVARK</sequence>
<dbReference type="InterPro" id="IPR016032">
    <property type="entry name" value="Sig_transdc_resp-reg_C-effctor"/>
</dbReference>
<dbReference type="GO" id="GO:0000160">
    <property type="term" value="P:phosphorelay signal transduction system"/>
    <property type="evidence" value="ECO:0007669"/>
    <property type="project" value="InterPro"/>
</dbReference>
<dbReference type="InterPro" id="IPR036388">
    <property type="entry name" value="WH-like_DNA-bd_sf"/>
</dbReference>
<dbReference type="SUPFAM" id="SSF52172">
    <property type="entry name" value="CheY-like"/>
    <property type="match status" value="1"/>
</dbReference>